<dbReference type="EMBL" id="WAAQ01000002">
    <property type="protein sequence ID" value="KAB1883641.1"/>
    <property type="molecule type" value="Genomic_DNA"/>
</dbReference>
<organism evidence="1 2">
    <name type="scientific">Microbacterium maritypicum</name>
    <name type="common">Microbacterium liquefaciens</name>
    <dbReference type="NCBI Taxonomy" id="33918"/>
    <lineage>
        <taxon>Bacteria</taxon>
        <taxon>Bacillati</taxon>
        <taxon>Actinomycetota</taxon>
        <taxon>Actinomycetes</taxon>
        <taxon>Micrococcales</taxon>
        <taxon>Microbacteriaceae</taxon>
        <taxon>Microbacterium</taxon>
    </lineage>
</organism>
<evidence type="ECO:0000313" key="1">
    <source>
        <dbReference type="EMBL" id="KAB1883641.1"/>
    </source>
</evidence>
<accession>A0AAD3X1L3</accession>
<evidence type="ECO:0000313" key="2">
    <source>
        <dbReference type="Proteomes" id="UP000436027"/>
    </source>
</evidence>
<proteinExistence type="predicted"/>
<dbReference type="RefSeq" id="WP_151487009.1">
    <property type="nucleotide sequence ID" value="NZ_BAAAIN010000001.1"/>
</dbReference>
<dbReference type="Proteomes" id="UP000436027">
    <property type="component" value="Unassembled WGS sequence"/>
</dbReference>
<comment type="caution">
    <text evidence="1">The sequence shown here is derived from an EMBL/GenBank/DDBJ whole genome shotgun (WGS) entry which is preliminary data.</text>
</comment>
<gene>
    <name evidence="1" type="ORF">F6W70_13675</name>
</gene>
<dbReference type="AlphaFoldDB" id="A0AAD3X1L3"/>
<sequence length="168" mass="17967">MAQATFDAERARELYDQQLSCNAIARELGCAASTVSRWAKAAGLSFDRSKTAAAVAAHTVDLAAGRIRLAEKMLAASEDMLDVIDGPYEVYNFGGKDNTFESRVLDSAPVEVRRNVITTAGITFDKLTRIVERENGGLEQAIGVIDTLAVGFAAAADRLRAETPADEA</sequence>
<dbReference type="Gene3D" id="1.10.10.60">
    <property type="entry name" value="Homeodomain-like"/>
    <property type="match status" value="1"/>
</dbReference>
<name>A0AAD3X1L3_MICMQ</name>
<dbReference type="Pfam" id="PF13384">
    <property type="entry name" value="HTH_23"/>
    <property type="match status" value="1"/>
</dbReference>
<reference evidence="1 2" key="1">
    <citation type="submission" date="2019-09" db="EMBL/GenBank/DDBJ databases">
        <title>Whole genome sequencing of Microbacterium maritypicum.</title>
        <authorList>
            <person name="Lenchi N."/>
        </authorList>
    </citation>
    <scope>NUCLEOTIDE SEQUENCE [LARGE SCALE GENOMIC DNA]</scope>
    <source>
        <strain evidence="1 2">DSM 12512</strain>
    </source>
</reference>
<protein>
    <submittedName>
        <fullName evidence="1">Helix-turn-helix domain-containing protein</fullName>
    </submittedName>
</protein>